<dbReference type="GO" id="GO:0003700">
    <property type="term" value="F:DNA-binding transcription factor activity"/>
    <property type="evidence" value="ECO:0007669"/>
    <property type="project" value="InterPro"/>
</dbReference>
<dbReference type="PRINTS" id="PR00039">
    <property type="entry name" value="HTHLYSR"/>
</dbReference>
<accession>A0A8J7LKL5</accession>
<sequence>MQIEAIETFLVILREGSFHAAARSLSVAQTTVTARIRALEDRLGADLFTRDGRRVSVTDFGRQFETYAREMVHLWHMASRDLPGRARGRRPLRMGAALSIWDPLLTDLAVQLDGAGEDHLLTLNFDHTMDVHQAVAGHILDIALTPDRPAQAGLHTVALPTEILHLVEIAGPDGQVPERFIDLRLGGVYDVAVKRYVADAPGHSVFLGNCTMALRYLRGRGGRGFFPQTFITDVDGAHHLGVQIEMPLFLIFREDAEFIDQAEALCGILNQLRDRG</sequence>
<comment type="caution">
    <text evidence="6">The sequence shown here is derived from an EMBL/GenBank/DDBJ whole genome shotgun (WGS) entry which is preliminary data.</text>
</comment>
<gene>
    <name evidence="6" type="ORF">H1D41_11460</name>
</gene>
<dbReference type="InterPro" id="IPR036388">
    <property type="entry name" value="WH-like_DNA-bd_sf"/>
</dbReference>
<evidence type="ECO:0000256" key="2">
    <source>
        <dbReference type="ARBA" id="ARBA00023015"/>
    </source>
</evidence>
<dbReference type="FunFam" id="1.10.10.10:FF:000001">
    <property type="entry name" value="LysR family transcriptional regulator"/>
    <property type="match status" value="1"/>
</dbReference>
<dbReference type="EMBL" id="JADCKQ010000008">
    <property type="protein sequence ID" value="MBI1494255.1"/>
    <property type="molecule type" value="Genomic_DNA"/>
</dbReference>
<evidence type="ECO:0000313" key="7">
    <source>
        <dbReference type="Proteomes" id="UP000640583"/>
    </source>
</evidence>
<dbReference type="AlphaFoldDB" id="A0A8J7LKL5"/>
<dbReference type="Pfam" id="PF00126">
    <property type="entry name" value="HTH_1"/>
    <property type="match status" value="1"/>
</dbReference>
<dbReference type="GO" id="GO:0003677">
    <property type="term" value="F:DNA binding"/>
    <property type="evidence" value="ECO:0007669"/>
    <property type="project" value="UniProtKB-KW"/>
</dbReference>
<dbReference type="PANTHER" id="PTHR30579:SF7">
    <property type="entry name" value="HTH-TYPE TRANSCRIPTIONAL REGULATOR LRHA-RELATED"/>
    <property type="match status" value="1"/>
</dbReference>
<dbReference type="InterPro" id="IPR050176">
    <property type="entry name" value="LTTR"/>
</dbReference>
<dbReference type="InterPro" id="IPR036390">
    <property type="entry name" value="WH_DNA-bd_sf"/>
</dbReference>
<reference evidence="6" key="1">
    <citation type="submission" date="2020-10" db="EMBL/GenBank/DDBJ databases">
        <title>Paenihalocynthiibacter styelae gen. nov., sp. nov., isolated from stalked sea squirt Styela clava.</title>
        <authorList>
            <person name="Kim Y.-O."/>
            <person name="Yoon J.-H."/>
        </authorList>
    </citation>
    <scope>NUCLEOTIDE SEQUENCE</scope>
    <source>
        <strain evidence="6">MYP1-1</strain>
    </source>
</reference>
<dbReference type="PROSITE" id="PS50931">
    <property type="entry name" value="HTH_LYSR"/>
    <property type="match status" value="1"/>
</dbReference>
<dbReference type="InterPro" id="IPR000847">
    <property type="entry name" value="LysR_HTH_N"/>
</dbReference>
<evidence type="ECO:0000256" key="3">
    <source>
        <dbReference type="ARBA" id="ARBA00023125"/>
    </source>
</evidence>
<organism evidence="6 7">
    <name type="scientific">Halocynthiibacter styelae</name>
    <dbReference type="NCBI Taxonomy" id="2761955"/>
    <lineage>
        <taxon>Bacteria</taxon>
        <taxon>Pseudomonadati</taxon>
        <taxon>Pseudomonadota</taxon>
        <taxon>Alphaproteobacteria</taxon>
        <taxon>Rhodobacterales</taxon>
        <taxon>Paracoccaceae</taxon>
        <taxon>Halocynthiibacter</taxon>
    </lineage>
</organism>
<name>A0A8J7LKL5_9RHOB</name>
<evidence type="ECO:0000259" key="5">
    <source>
        <dbReference type="PROSITE" id="PS50931"/>
    </source>
</evidence>
<feature type="domain" description="HTH lysR-type" evidence="5">
    <location>
        <begin position="1"/>
        <end position="58"/>
    </location>
</feature>
<dbReference type="Proteomes" id="UP000640583">
    <property type="component" value="Unassembled WGS sequence"/>
</dbReference>
<keyword evidence="7" id="KW-1185">Reference proteome</keyword>
<protein>
    <submittedName>
        <fullName evidence="6">LysR family transcriptional regulator</fullName>
    </submittedName>
</protein>
<evidence type="ECO:0000256" key="1">
    <source>
        <dbReference type="ARBA" id="ARBA00009437"/>
    </source>
</evidence>
<dbReference type="RefSeq" id="WP_228849034.1">
    <property type="nucleotide sequence ID" value="NZ_JADCKQ010000008.1"/>
</dbReference>
<dbReference type="Gene3D" id="1.10.10.10">
    <property type="entry name" value="Winged helix-like DNA-binding domain superfamily/Winged helix DNA-binding domain"/>
    <property type="match status" value="1"/>
</dbReference>
<keyword evidence="4" id="KW-0804">Transcription</keyword>
<dbReference type="PANTHER" id="PTHR30579">
    <property type="entry name" value="TRANSCRIPTIONAL REGULATOR"/>
    <property type="match status" value="1"/>
</dbReference>
<proteinExistence type="inferred from homology"/>
<comment type="similarity">
    <text evidence="1">Belongs to the LysR transcriptional regulatory family.</text>
</comment>
<evidence type="ECO:0000256" key="4">
    <source>
        <dbReference type="ARBA" id="ARBA00023163"/>
    </source>
</evidence>
<dbReference type="SUPFAM" id="SSF46785">
    <property type="entry name" value="Winged helix' DNA-binding domain"/>
    <property type="match status" value="1"/>
</dbReference>
<dbReference type="SUPFAM" id="SSF53850">
    <property type="entry name" value="Periplasmic binding protein-like II"/>
    <property type="match status" value="1"/>
</dbReference>
<keyword evidence="2" id="KW-0805">Transcription regulation</keyword>
<keyword evidence="3" id="KW-0238">DNA-binding</keyword>
<evidence type="ECO:0000313" key="6">
    <source>
        <dbReference type="EMBL" id="MBI1494255.1"/>
    </source>
</evidence>